<reference evidence="2 3" key="1">
    <citation type="submission" date="2021-06" db="EMBL/GenBank/DDBJ databases">
        <title>Complete genome of Haloferula helveola possessing various polysaccharide degrading enzymes.</title>
        <authorList>
            <person name="Takami H."/>
            <person name="Huang C."/>
            <person name="Hamasaki K."/>
        </authorList>
    </citation>
    <scope>NUCLEOTIDE SEQUENCE [LARGE SCALE GENOMIC DNA]</scope>
    <source>
        <strain evidence="2 3">CN-1</strain>
    </source>
</reference>
<dbReference type="PANTHER" id="PTHR33747">
    <property type="entry name" value="UPF0225 PROTEIN SCO1677"/>
    <property type="match status" value="1"/>
</dbReference>
<feature type="domain" description="YchJ-like middle NTF2-like" evidence="1">
    <location>
        <begin position="41"/>
        <end position="140"/>
    </location>
</feature>
<gene>
    <name evidence="2" type="ORF">HAHE_14340</name>
</gene>
<dbReference type="InterPro" id="IPR048469">
    <property type="entry name" value="YchJ-like_M"/>
</dbReference>
<organism evidence="2 3">
    <name type="scientific">Haloferula helveola</name>
    <dbReference type="NCBI Taxonomy" id="490095"/>
    <lineage>
        <taxon>Bacteria</taxon>
        <taxon>Pseudomonadati</taxon>
        <taxon>Verrucomicrobiota</taxon>
        <taxon>Verrucomicrobiia</taxon>
        <taxon>Verrucomicrobiales</taxon>
        <taxon>Verrucomicrobiaceae</taxon>
        <taxon>Haloferula</taxon>
    </lineage>
</organism>
<dbReference type="InterPro" id="IPR032710">
    <property type="entry name" value="NTF2-like_dom_sf"/>
</dbReference>
<proteinExistence type="predicted"/>
<accession>A0ABM7R8T9</accession>
<dbReference type="Pfam" id="PF02810">
    <property type="entry name" value="SEC-C"/>
    <property type="match status" value="1"/>
</dbReference>
<evidence type="ECO:0000259" key="1">
    <source>
        <dbReference type="Pfam" id="PF17775"/>
    </source>
</evidence>
<dbReference type="RefSeq" id="WP_353415599.1">
    <property type="nucleotide sequence ID" value="NZ_AP024702.1"/>
</dbReference>
<evidence type="ECO:0000313" key="2">
    <source>
        <dbReference type="EMBL" id="BCX47526.1"/>
    </source>
</evidence>
<dbReference type="Proteomes" id="UP001374893">
    <property type="component" value="Chromosome"/>
</dbReference>
<dbReference type="Pfam" id="PF17775">
    <property type="entry name" value="YchJ_M-like"/>
    <property type="match status" value="1"/>
</dbReference>
<protein>
    <recommendedName>
        <fullName evidence="1">YchJ-like middle NTF2-like domain-containing protein</fullName>
    </recommendedName>
</protein>
<dbReference type="EMBL" id="AP024702">
    <property type="protein sequence ID" value="BCX47526.1"/>
    <property type="molecule type" value="Genomic_DNA"/>
</dbReference>
<dbReference type="InterPro" id="IPR004027">
    <property type="entry name" value="SEC_C_motif"/>
</dbReference>
<dbReference type="SUPFAM" id="SSF103642">
    <property type="entry name" value="Sec-C motif"/>
    <property type="match status" value="1"/>
</dbReference>
<dbReference type="PANTHER" id="PTHR33747:SF1">
    <property type="entry name" value="ADENYLATE CYCLASE-ASSOCIATED CAP C-TERMINAL DOMAIN-CONTAINING PROTEIN"/>
    <property type="match status" value="1"/>
</dbReference>
<evidence type="ECO:0000313" key="3">
    <source>
        <dbReference type="Proteomes" id="UP001374893"/>
    </source>
</evidence>
<name>A0ABM7R8T9_9BACT</name>
<dbReference type="SUPFAM" id="SSF54427">
    <property type="entry name" value="NTF2-like"/>
    <property type="match status" value="1"/>
</dbReference>
<sequence>MSDGPRRGERTRNEQPCPCGSGQPYVSCCMPFLHSKTKPATAEQLMRSRYSAYYFRKVDYLVETTHPDTRKPGLRKELTKMVPQVNWAKLTVLATAKGGREDKVGKVEFIANYFVQGEPFELHEVSRFRRHKGDWKYLDGKGEG</sequence>
<dbReference type="Gene3D" id="3.10.450.50">
    <property type="match status" value="1"/>
</dbReference>
<keyword evidence="3" id="KW-1185">Reference proteome</keyword>